<proteinExistence type="inferred from homology"/>
<dbReference type="PROSITE" id="PS51257">
    <property type="entry name" value="PROKAR_LIPOPROTEIN"/>
    <property type="match status" value="1"/>
</dbReference>
<comment type="cofactor">
    <cofactor evidence="9">
        <name>Cu(2+)</name>
        <dbReference type="ChEBI" id="CHEBI:29036"/>
    </cofactor>
    <text evidence="9">The crystal structure with reduced Cu(1+) has also been determined.</text>
</comment>
<keyword evidence="10" id="KW-0732">Signal</keyword>
<keyword evidence="13" id="KW-1185">Reference proteome</keyword>
<feature type="signal peptide" evidence="10">
    <location>
        <begin position="1"/>
        <end position="17"/>
    </location>
</feature>
<dbReference type="SUPFAM" id="SSF49503">
    <property type="entry name" value="Cupredoxins"/>
    <property type="match status" value="1"/>
</dbReference>
<keyword evidence="5" id="KW-0249">Electron transport</keyword>
<dbReference type="InterPro" id="IPR008972">
    <property type="entry name" value="Cupredoxin"/>
</dbReference>
<dbReference type="OrthoDB" id="9796416at2"/>
<feature type="binding site" evidence="9">
    <location>
        <position position="67"/>
    </location>
    <ligand>
        <name>Cu cation</name>
        <dbReference type="ChEBI" id="CHEBI:23378"/>
    </ligand>
</feature>
<evidence type="ECO:0000256" key="9">
    <source>
        <dbReference type="PIRSR" id="PIRSR602387-1"/>
    </source>
</evidence>
<comment type="subcellular location">
    <subcellularLocation>
        <location evidence="1">Membrane</location>
        <topology evidence="1">Peripheral membrane protein</topology>
    </subcellularLocation>
</comment>
<dbReference type="PANTHER" id="PTHR34192:SF10">
    <property type="entry name" value="PLASTOCYANIN MAJOR ISOFORM, CHLOROPLASTIC-RELATED"/>
    <property type="match status" value="1"/>
</dbReference>
<keyword evidence="8" id="KW-0472">Membrane</keyword>
<gene>
    <name evidence="12" type="primary">petE</name>
    <name evidence="12" type="ORF">POI8812_00634</name>
</gene>
<dbReference type="Gene3D" id="2.60.40.420">
    <property type="entry name" value="Cupredoxins - blue copper proteins"/>
    <property type="match status" value="1"/>
</dbReference>
<evidence type="ECO:0000256" key="2">
    <source>
        <dbReference type="ARBA" id="ARBA00005338"/>
    </source>
</evidence>
<dbReference type="GO" id="GO:0009055">
    <property type="term" value="F:electron transfer activity"/>
    <property type="evidence" value="ECO:0007669"/>
    <property type="project" value="InterPro"/>
</dbReference>
<comment type="similarity">
    <text evidence="2">Belongs to the plastocyanin family.</text>
</comment>
<evidence type="ECO:0000256" key="4">
    <source>
        <dbReference type="ARBA" id="ARBA00022723"/>
    </source>
</evidence>
<organism evidence="12 13">
    <name type="scientific">Pontivivens insulae</name>
    <dbReference type="NCBI Taxonomy" id="1639689"/>
    <lineage>
        <taxon>Bacteria</taxon>
        <taxon>Pseudomonadati</taxon>
        <taxon>Pseudomonadota</taxon>
        <taxon>Alphaproteobacteria</taxon>
        <taxon>Rhodobacterales</taxon>
        <taxon>Paracoccaceae</taxon>
        <taxon>Pontivivens</taxon>
    </lineage>
</organism>
<accession>A0A2R8A813</accession>
<sequence>MKTAAAFALALSTLGLAACGPSSEPMASEMAGRVVVDMTPSLTFTPETVTISAGESVTFRNVSGFAHTVSTTPATPAQAASVSLPEGAMAFDSGSIAAGGTFTQTFTVPGTYRYFCDPHHGAEMVGTIVVTAS</sequence>
<dbReference type="RefSeq" id="WP_108781052.1">
    <property type="nucleotide sequence ID" value="NZ_OMKW01000001.1"/>
</dbReference>
<dbReference type="PRINTS" id="PR00156">
    <property type="entry name" value="COPPERBLUE"/>
</dbReference>
<feature type="chain" id="PRO_5015314115" evidence="10">
    <location>
        <begin position="18"/>
        <end position="133"/>
    </location>
</feature>
<evidence type="ECO:0000259" key="11">
    <source>
        <dbReference type="Pfam" id="PF00127"/>
    </source>
</evidence>
<dbReference type="GO" id="GO:0005507">
    <property type="term" value="F:copper ion binding"/>
    <property type="evidence" value="ECO:0007669"/>
    <property type="project" value="InterPro"/>
</dbReference>
<feature type="domain" description="Blue (type 1) copper" evidence="11">
    <location>
        <begin position="38"/>
        <end position="130"/>
    </location>
</feature>
<dbReference type="InterPro" id="IPR001235">
    <property type="entry name" value="Copper_blue_Plastocyanin"/>
</dbReference>
<evidence type="ECO:0000256" key="7">
    <source>
        <dbReference type="ARBA" id="ARBA00023078"/>
    </source>
</evidence>
<protein>
    <submittedName>
        <fullName evidence="12">Plastocyanin</fullName>
    </submittedName>
</protein>
<feature type="binding site" evidence="9">
    <location>
        <position position="116"/>
    </location>
    <ligand>
        <name>Cu cation</name>
        <dbReference type="ChEBI" id="CHEBI:23378"/>
    </ligand>
</feature>
<dbReference type="PANTHER" id="PTHR34192">
    <property type="entry name" value="PLASTOCYANIN MAJOR ISOFORM, CHLOROPLASTIC-RELATED"/>
    <property type="match status" value="1"/>
</dbReference>
<evidence type="ECO:0000313" key="12">
    <source>
        <dbReference type="EMBL" id="SPF28336.1"/>
    </source>
</evidence>
<dbReference type="AlphaFoldDB" id="A0A2R8A813"/>
<keyword evidence="3" id="KW-0813">Transport</keyword>
<evidence type="ECO:0000256" key="8">
    <source>
        <dbReference type="ARBA" id="ARBA00023136"/>
    </source>
</evidence>
<name>A0A2R8A813_9RHOB</name>
<evidence type="ECO:0000256" key="5">
    <source>
        <dbReference type="ARBA" id="ARBA00022982"/>
    </source>
</evidence>
<dbReference type="InterPro" id="IPR002387">
    <property type="entry name" value="Plastocyanin"/>
</dbReference>
<evidence type="ECO:0000256" key="10">
    <source>
        <dbReference type="SAM" id="SignalP"/>
    </source>
</evidence>
<evidence type="ECO:0000313" key="13">
    <source>
        <dbReference type="Proteomes" id="UP000244932"/>
    </source>
</evidence>
<keyword evidence="7" id="KW-0793">Thylakoid</keyword>
<dbReference type="GO" id="GO:0016020">
    <property type="term" value="C:membrane"/>
    <property type="evidence" value="ECO:0007669"/>
    <property type="project" value="UniProtKB-SubCell"/>
</dbReference>
<dbReference type="PROSITE" id="PS00196">
    <property type="entry name" value="COPPER_BLUE"/>
    <property type="match status" value="1"/>
</dbReference>
<dbReference type="InterPro" id="IPR000923">
    <property type="entry name" value="BlueCu_1"/>
</dbReference>
<feature type="binding site" evidence="9">
    <location>
        <position position="119"/>
    </location>
    <ligand>
        <name>Cu cation</name>
        <dbReference type="ChEBI" id="CHEBI:23378"/>
    </ligand>
</feature>
<dbReference type="Proteomes" id="UP000244932">
    <property type="component" value="Unassembled WGS sequence"/>
</dbReference>
<keyword evidence="6 9" id="KW-0186">Copper</keyword>
<dbReference type="Pfam" id="PF00127">
    <property type="entry name" value="Copper-bind"/>
    <property type="match status" value="1"/>
</dbReference>
<dbReference type="PRINTS" id="PR00157">
    <property type="entry name" value="PLASTOCYANIN"/>
</dbReference>
<dbReference type="InterPro" id="IPR028871">
    <property type="entry name" value="BlueCu_1_BS"/>
</dbReference>
<keyword evidence="4 9" id="KW-0479">Metal-binding</keyword>
<evidence type="ECO:0000256" key="6">
    <source>
        <dbReference type="ARBA" id="ARBA00023008"/>
    </source>
</evidence>
<dbReference type="EMBL" id="OMKW01000001">
    <property type="protein sequence ID" value="SPF28336.1"/>
    <property type="molecule type" value="Genomic_DNA"/>
</dbReference>
<feature type="binding site" evidence="9">
    <location>
        <position position="124"/>
    </location>
    <ligand>
        <name>Cu cation</name>
        <dbReference type="ChEBI" id="CHEBI:23378"/>
    </ligand>
</feature>
<evidence type="ECO:0000256" key="3">
    <source>
        <dbReference type="ARBA" id="ARBA00022448"/>
    </source>
</evidence>
<evidence type="ECO:0000256" key="1">
    <source>
        <dbReference type="ARBA" id="ARBA00004170"/>
    </source>
</evidence>
<reference evidence="12 13" key="1">
    <citation type="submission" date="2018-03" db="EMBL/GenBank/DDBJ databases">
        <authorList>
            <person name="Keele B.F."/>
        </authorList>
    </citation>
    <scope>NUCLEOTIDE SEQUENCE [LARGE SCALE GENOMIC DNA]</scope>
    <source>
        <strain evidence="12 13">CeCT 8812</strain>
    </source>
</reference>